<dbReference type="Proteomes" id="UP000503287">
    <property type="component" value="Chromosome"/>
</dbReference>
<dbReference type="AlphaFoldDB" id="A0A6G6SKD4"/>
<sequence>MSEIIDPKKNPEQAAQQLLVEMIRAGKTGPAFGAGLQNNGKALIYTFTALNEHFKKLGDS</sequence>
<name>A0A6G6SKD4_PROVU</name>
<organism evidence="1 2">
    <name type="scientific">Proteus vulgaris</name>
    <dbReference type="NCBI Taxonomy" id="585"/>
    <lineage>
        <taxon>Bacteria</taxon>
        <taxon>Pseudomonadati</taxon>
        <taxon>Pseudomonadota</taxon>
        <taxon>Gammaproteobacteria</taxon>
        <taxon>Enterobacterales</taxon>
        <taxon>Morganellaceae</taxon>
        <taxon>Proteus</taxon>
    </lineage>
</organism>
<evidence type="ECO:0000313" key="2">
    <source>
        <dbReference type="Proteomes" id="UP000503287"/>
    </source>
</evidence>
<accession>A0A6G6SKD4</accession>
<keyword evidence="2" id="KW-1185">Reference proteome</keyword>
<proteinExistence type="predicted"/>
<reference evidence="1 2" key="1">
    <citation type="submission" date="2020-01" db="EMBL/GenBank/DDBJ databases">
        <title>The genomic epidemiology of tigecycline resistance gene tet(X) variants in a swine farm in China.</title>
        <authorList>
            <person name="Peng K."/>
            <person name="Li R."/>
        </authorList>
    </citation>
    <scope>NUCLEOTIDE SEQUENCE [LARGE SCALE GENOMIC DNA]</scope>
    <source>
        <strain evidence="1 2">ZN3</strain>
    </source>
</reference>
<gene>
    <name evidence="1" type="ORF">GTH24_15365</name>
</gene>
<dbReference type="RefSeq" id="WP_164526659.1">
    <property type="nucleotide sequence ID" value="NZ_CP047344.1"/>
</dbReference>
<protein>
    <submittedName>
        <fullName evidence="1">Uncharacterized protein</fullName>
    </submittedName>
</protein>
<evidence type="ECO:0000313" key="1">
    <source>
        <dbReference type="EMBL" id="QIF95188.1"/>
    </source>
</evidence>
<dbReference type="EMBL" id="CP047344">
    <property type="protein sequence ID" value="QIF95188.1"/>
    <property type="molecule type" value="Genomic_DNA"/>
</dbReference>